<dbReference type="RefSeq" id="WP_000188676.1">
    <property type="nucleotide sequence ID" value="NC_009457.1"/>
</dbReference>
<dbReference type="AlphaFoldDB" id="A0A0H3AKH9"/>
<accession>A0A0H3AKH9</accession>
<dbReference type="GeneID" id="89513355"/>
<reference evidence="1 2" key="1">
    <citation type="submission" date="2007-03" db="EMBL/GenBank/DDBJ databases">
        <authorList>
            <person name="Heidelberg J."/>
        </authorList>
    </citation>
    <scope>NUCLEOTIDE SEQUENCE [LARGE SCALE GENOMIC DNA]</scope>
    <source>
        <strain evidence="2">ATCC 39541 / Classical Ogawa 395 / O395</strain>
    </source>
</reference>
<gene>
    <name evidence="1" type="ordered locus">VC0395_A2240</name>
</gene>
<evidence type="ECO:0000313" key="2">
    <source>
        <dbReference type="Proteomes" id="UP000000249"/>
    </source>
</evidence>
<sequence>MTPPHSPEPCNQVLPPFDELVALAKHHPDAFDQFKKEMCEEMILSASHAMQQRLWAQQSHIDRVVGQCKNPVHANVTLMRELSQQMVRFRNALEGDLQQDTVADVVPFRPRMVQDDGWR</sequence>
<dbReference type="KEGG" id="vco:VC0395_A2240"/>
<dbReference type="Pfam" id="PF11333">
    <property type="entry name" value="DUF3135"/>
    <property type="match status" value="1"/>
</dbReference>
<dbReference type="EMBL" id="CP000627">
    <property type="protein sequence ID" value="ABQ21144.1"/>
    <property type="molecule type" value="Genomic_DNA"/>
</dbReference>
<dbReference type="Proteomes" id="UP000000249">
    <property type="component" value="Chromosome 1"/>
</dbReference>
<dbReference type="PATRIC" id="fig|345073.21.peg.2677"/>
<evidence type="ECO:0000313" key="1">
    <source>
        <dbReference type="EMBL" id="ABQ21144.1"/>
    </source>
</evidence>
<dbReference type="eggNOG" id="ENOG5033EY0">
    <property type="taxonomic scope" value="Bacteria"/>
</dbReference>
<name>A0A0H3AKH9_VIBC3</name>
<dbReference type="KEGG" id="vcr:VC395_2780"/>
<proteinExistence type="predicted"/>
<organism evidence="1 2">
    <name type="scientific">Vibrio cholerae serotype O1 (strain ATCC 39541 / Classical Ogawa 395 / O395)</name>
    <dbReference type="NCBI Taxonomy" id="345073"/>
    <lineage>
        <taxon>Bacteria</taxon>
        <taxon>Pseudomonadati</taxon>
        <taxon>Pseudomonadota</taxon>
        <taxon>Gammaproteobacteria</taxon>
        <taxon>Vibrionales</taxon>
        <taxon>Vibrionaceae</taxon>
        <taxon>Vibrio</taxon>
    </lineage>
</organism>
<evidence type="ECO:0008006" key="3">
    <source>
        <dbReference type="Google" id="ProtNLM"/>
    </source>
</evidence>
<dbReference type="OrthoDB" id="5917239at2"/>
<dbReference type="InterPro" id="IPR021482">
    <property type="entry name" value="DUF3135"/>
</dbReference>
<protein>
    <recommendedName>
        <fullName evidence="3">DUF3135 domain-containing protein</fullName>
    </recommendedName>
</protein>